<organism evidence="13 14">
    <name type="scientific">Thiohalospira halophila DSM 15071</name>
    <dbReference type="NCBI Taxonomy" id="1123397"/>
    <lineage>
        <taxon>Bacteria</taxon>
        <taxon>Pseudomonadati</taxon>
        <taxon>Pseudomonadota</taxon>
        <taxon>Gammaproteobacteria</taxon>
        <taxon>Thiohalospirales</taxon>
        <taxon>Thiohalospiraceae</taxon>
        <taxon>Thiohalospira</taxon>
    </lineage>
</organism>
<comment type="catalytic activity">
    <reaction evidence="11">
        <text>GMP + ATP = GDP + ADP</text>
        <dbReference type="Rhea" id="RHEA:20780"/>
        <dbReference type="ChEBI" id="CHEBI:30616"/>
        <dbReference type="ChEBI" id="CHEBI:58115"/>
        <dbReference type="ChEBI" id="CHEBI:58189"/>
        <dbReference type="ChEBI" id="CHEBI:456216"/>
        <dbReference type="EC" id="2.7.4.8"/>
    </reaction>
</comment>
<dbReference type="CDD" id="cd00071">
    <property type="entry name" value="GMPK"/>
    <property type="match status" value="1"/>
</dbReference>
<keyword evidence="9 11" id="KW-0067">ATP-binding</keyword>
<dbReference type="Gene3D" id="3.40.50.300">
    <property type="entry name" value="P-loop containing nucleotide triphosphate hydrolases"/>
    <property type="match status" value="2"/>
</dbReference>
<protein>
    <recommendedName>
        <fullName evidence="4 11">Guanylate kinase</fullName>
        <ecNumber evidence="3 11">2.7.4.8</ecNumber>
    </recommendedName>
    <alternativeName>
        <fullName evidence="10 11">GMP kinase</fullName>
    </alternativeName>
</protein>
<dbReference type="OrthoDB" id="9808150at2"/>
<dbReference type="GO" id="GO:0004385">
    <property type="term" value="F:GMP kinase activity"/>
    <property type="evidence" value="ECO:0007669"/>
    <property type="project" value="UniProtKB-UniRule"/>
</dbReference>
<evidence type="ECO:0000256" key="5">
    <source>
        <dbReference type="ARBA" id="ARBA00022490"/>
    </source>
</evidence>
<dbReference type="EMBL" id="FOMJ01000002">
    <property type="protein sequence ID" value="SFD15233.1"/>
    <property type="molecule type" value="Genomic_DNA"/>
</dbReference>
<dbReference type="PANTHER" id="PTHR23117:SF13">
    <property type="entry name" value="GUANYLATE KINASE"/>
    <property type="match status" value="1"/>
</dbReference>
<dbReference type="STRING" id="1123397.SAMN05660831_00899"/>
<dbReference type="GO" id="GO:0005829">
    <property type="term" value="C:cytosol"/>
    <property type="evidence" value="ECO:0007669"/>
    <property type="project" value="TreeGrafter"/>
</dbReference>
<dbReference type="SUPFAM" id="SSF52540">
    <property type="entry name" value="P-loop containing nucleoside triphosphate hydrolases"/>
    <property type="match status" value="1"/>
</dbReference>
<keyword evidence="14" id="KW-1185">Reference proteome</keyword>
<evidence type="ECO:0000256" key="8">
    <source>
        <dbReference type="ARBA" id="ARBA00022777"/>
    </source>
</evidence>
<evidence type="ECO:0000256" key="2">
    <source>
        <dbReference type="ARBA" id="ARBA00005790"/>
    </source>
</evidence>
<name>A0A1I1Q7M7_9GAMM</name>
<dbReference type="InterPro" id="IPR027417">
    <property type="entry name" value="P-loop_NTPase"/>
</dbReference>
<dbReference type="Gene3D" id="3.30.63.10">
    <property type="entry name" value="Guanylate Kinase phosphate binding domain"/>
    <property type="match status" value="1"/>
</dbReference>
<dbReference type="PROSITE" id="PS00856">
    <property type="entry name" value="GUANYLATE_KINASE_1"/>
    <property type="match status" value="1"/>
</dbReference>
<keyword evidence="5 11" id="KW-0963">Cytoplasm</keyword>
<evidence type="ECO:0000313" key="14">
    <source>
        <dbReference type="Proteomes" id="UP000198611"/>
    </source>
</evidence>
<comment type="similarity">
    <text evidence="2 11">Belongs to the guanylate kinase family.</text>
</comment>
<evidence type="ECO:0000259" key="12">
    <source>
        <dbReference type="PROSITE" id="PS50052"/>
    </source>
</evidence>
<dbReference type="HAMAP" id="MF_00328">
    <property type="entry name" value="Guanylate_kinase"/>
    <property type="match status" value="1"/>
</dbReference>
<evidence type="ECO:0000256" key="11">
    <source>
        <dbReference type="HAMAP-Rule" id="MF_00328"/>
    </source>
</evidence>
<keyword evidence="6 11" id="KW-0808">Transferase</keyword>
<comment type="function">
    <text evidence="11">Essential for recycling GMP and indirectly, cGMP.</text>
</comment>
<dbReference type="InterPro" id="IPR008145">
    <property type="entry name" value="GK/Ca_channel_bsu"/>
</dbReference>
<dbReference type="PANTHER" id="PTHR23117">
    <property type="entry name" value="GUANYLATE KINASE-RELATED"/>
    <property type="match status" value="1"/>
</dbReference>
<accession>A0A1I1Q7M7</accession>
<dbReference type="RefSeq" id="WP_093427566.1">
    <property type="nucleotide sequence ID" value="NZ_FOMJ01000002.1"/>
</dbReference>
<evidence type="ECO:0000313" key="13">
    <source>
        <dbReference type="EMBL" id="SFD15233.1"/>
    </source>
</evidence>
<dbReference type="NCBIfam" id="TIGR03263">
    <property type="entry name" value="guanyl_kin"/>
    <property type="match status" value="1"/>
</dbReference>
<dbReference type="FunFam" id="3.30.63.10:FF:000002">
    <property type="entry name" value="Guanylate kinase 1"/>
    <property type="match status" value="1"/>
</dbReference>
<feature type="binding site" evidence="11">
    <location>
        <begin position="15"/>
        <end position="22"/>
    </location>
    <ligand>
        <name>ATP</name>
        <dbReference type="ChEBI" id="CHEBI:30616"/>
    </ligand>
</feature>
<dbReference type="InterPro" id="IPR008144">
    <property type="entry name" value="Guanylate_kin-like_dom"/>
</dbReference>
<gene>
    <name evidence="11" type="primary">gmk</name>
    <name evidence="13" type="ORF">SAMN05660831_00899</name>
</gene>
<dbReference type="GO" id="GO:0005524">
    <property type="term" value="F:ATP binding"/>
    <property type="evidence" value="ECO:0007669"/>
    <property type="project" value="UniProtKB-UniRule"/>
</dbReference>
<evidence type="ECO:0000256" key="9">
    <source>
        <dbReference type="ARBA" id="ARBA00022840"/>
    </source>
</evidence>
<evidence type="ECO:0000256" key="4">
    <source>
        <dbReference type="ARBA" id="ARBA00016296"/>
    </source>
</evidence>
<dbReference type="InterPro" id="IPR020590">
    <property type="entry name" value="Guanylate_kinase_CS"/>
</dbReference>
<dbReference type="FunFam" id="3.40.50.300:FF:000084">
    <property type="entry name" value="Guanylate kinase"/>
    <property type="match status" value="1"/>
</dbReference>
<evidence type="ECO:0000256" key="10">
    <source>
        <dbReference type="ARBA" id="ARBA00030128"/>
    </source>
</evidence>
<feature type="domain" description="Guanylate kinase-like" evidence="12">
    <location>
        <begin position="8"/>
        <end position="186"/>
    </location>
</feature>
<dbReference type="InterPro" id="IPR017665">
    <property type="entry name" value="Guanylate_kinase"/>
</dbReference>
<dbReference type="EC" id="2.7.4.8" evidence="3 11"/>
<sequence length="211" mass="23223">MSEQQQPGTLYVISAPSGAGKTSLVRALVESTPDIAVSVSHTTRPPREGETDGVDYHFTDVATFESMVAEGAFLEHAKVFDNYYGTSRNAALDGVSQGRDVILEIDWQGARQVRESIPQAVGIFILPPSRTVLAERLQGRGQDSAEVIQRRMEAAQAEMAHFEEFDYLVVNDDFDTALSELCSVVTARRLRGEAQRWRHASLLEELLATGP</sequence>
<comment type="subcellular location">
    <subcellularLocation>
        <location evidence="1 11">Cytoplasm</location>
    </subcellularLocation>
</comment>
<evidence type="ECO:0000256" key="7">
    <source>
        <dbReference type="ARBA" id="ARBA00022741"/>
    </source>
</evidence>
<dbReference type="Pfam" id="PF00625">
    <property type="entry name" value="Guanylate_kin"/>
    <property type="match status" value="1"/>
</dbReference>
<evidence type="ECO:0000256" key="3">
    <source>
        <dbReference type="ARBA" id="ARBA00012961"/>
    </source>
</evidence>
<keyword evidence="8 11" id="KW-0418">Kinase</keyword>
<dbReference type="PROSITE" id="PS50052">
    <property type="entry name" value="GUANYLATE_KINASE_2"/>
    <property type="match status" value="1"/>
</dbReference>
<reference evidence="13 14" key="1">
    <citation type="submission" date="2016-10" db="EMBL/GenBank/DDBJ databases">
        <authorList>
            <person name="de Groot N.N."/>
        </authorList>
    </citation>
    <scope>NUCLEOTIDE SEQUENCE [LARGE SCALE GENOMIC DNA]</scope>
    <source>
        <strain evidence="13 14">HL3</strain>
    </source>
</reference>
<keyword evidence="7 11" id="KW-0547">Nucleotide-binding</keyword>
<dbReference type="AlphaFoldDB" id="A0A1I1Q7M7"/>
<proteinExistence type="inferred from homology"/>
<evidence type="ECO:0000256" key="1">
    <source>
        <dbReference type="ARBA" id="ARBA00004496"/>
    </source>
</evidence>
<dbReference type="SMART" id="SM00072">
    <property type="entry name" value="GuKc"/>
    <property type="match status" value="1"/>
</dbReference>
<dbReference type="Proteomes" id="UP000198611">
    <property type="component" value="Unassembled WGS sequence"/>
</dbReference>
<evidence type="ECO:0000256" key="6">
    <source>
        <dbReference type="ARBA" id="ARBA00022679"/>
    </source>
</evidence>